<feature type="compositionally biased region" description="Basic residues" evidence="1">
    <location>
        <begin position="505"/>
        <end position="514"/>
    </location>
</feature>
<proteinExistence type="predicted"/>
<evidence type="ECO:0000313" key="2">
    <source>
        <dbReference type="EMBL" id="MFD1456326.1"/>
    </source>
</evidence>
<sequence length="514" mass="58351">MTSSDIETAWPTFRAATAYKVLEMYPEQIVKQVVFTFTSMLQEVNHVDACQWDNQMVAEGLTVLNQQAQQDSDPLALTILKLNYSVLKPFLLFWAKAKESQLQVKPIRQFLKEFEVVTGMDGSPIDVDALSVQDPIPDQPWLAQWQERTANDIQRYTQDWLTAYLTSPAWAQDQATGVTEDQLDRLLTYVVTQGYDKYRKTPKSWSKKVLAGVLDEVVANLDLTAAELSLTIPAMGHLLEFAGEQGWLNAKKASTYQRYLTDLTPETIERAKDDSNFGPDKQIFNAMVAQGIDIEDEAAVRAFLEQIKAQGGLVDSKYEGGMRLPDGIDLTADEYNLLLDDDDLLYTFAERYEPDPGQDYLRKHHVMTYDGRKWQEDDADSAHVFGIVVGLQVWLRRQDYQLSQQWQVAENTLAMVAGVADMLYSQHLITLEQSTPAIWQEFGRWIQDATPDPDGMRELMRAIAHVLQDAGYMAPQAGDKLIAALTTGQPKQQKKTGNVLSFKEARKRRKHKKR</sequence>
<dbReference type="EMBL" id="JBHTOD010000010">
    <property type="protein sequence ID" value="MFD1456326.1"/>
    <property type="molecule type" value="Genomic_DNA"/>
</dbReference>
<name>A0ABW4D434_9LACO</name>
<dbReference type="RefSeq" id="WP_203646433.1">
    <property type="nucleotide sequence ID" value="NZ_BOLN01000010.1"/>
</dbReference>
<feature type="region of interest" description="Disordered" evidence="1">
    <location>
        <begin position="487"/>
        <end position="514"/>
    </location>
</feature>
<keyword evidence="3" id="KW-1185">Reference proteome</keyword>
<evidence type="ECO:0000313" key="3">
    <source>
        <dbReference type="Proteomes" id="UP001597189"/>
    </source>
</evidence>
<gene>
    <name evidence="2" type="ORF">ACFQ44_11720</name>
</gene>
<organism evidence="2 3">
    <name type="scientific">Levilactobacillus lanxiensis</name>
    <dbReference type="NCBI Taxonomy" id="2799568"/>
    <lineage>
        <taxon>Bacteria</taxon>
        <taxon>Bacillati</taxon>
        <taxon>Bacillota</taxon>
        <taxon>Bacilli</taxon>
        <taxon>Lactobacillales</taxon>
        <taxon>Lactobacillaceae</taxon>
        <taxon>Levilactobacillus</taxon>
    </lineage>
</organism>
<dbReference type="Proteomes" id="UP001597189">
    <property type="component" value="Unassembled WGS sequence"/>
</dbReference>
<evidence type="ECO:0000256" key="1">
    <source>
        <dbReference type="SAM" id="MobiDB-lite"/>
    </source>
</evidence>
<protein>
    <submittedName>
        <fullName evidence="2">Uncharacterized protein</fullName>
    </submittedName>
</protein>
<comment type="caution">
    <text evidence="2">The sequence shown here is derived from an EMBL/GenBank/DDBJ whole genome shotgun (WGS) entry which is preliminary data.</text>
</comment>
<accession>A0ABW4D434</accession>
<reference evidence="3" key="1">
    <citation type="journal article" date="2019" name="Int. J. Syst. Evol. Microbiol.">
        <title>The Global Catalogue of Microorganisms (GCM) 10K type strain sequencing project: providing services to taxonomists for standard genome sequencing and annotation.</title>
        <authorList>
            <consortium name="The Broad Institute Genomics Platform"/>
            <consortium name="The Broad Institute Genome Sequencing Center for Infectious Disease"/>
            <person name="Wu L."/>
            <person name="Ma J."/>
        </authorList>
    </citation>
    <scope>NUCLEOTIDE SEQUENCE [LARGE SCALE GENOMIC DNA]</scope>
    <source>
        <strain evidence="3">CCM 8979</strain>
    </source>
</reference>
<feature type="compositionally biased region" description="Polar residues" evidence="1">
    <location>
        <begin position="487"/>
        <end position="499"/>
    </location>
</feature>